<dbReference type="InterPro" id="IPR003362">
    <property type="entry name" value="Bact_transf"/>
</dbReference>
<dbReference type="GO" id="GO:0016020">
    <property type="term" value="C:membrane"/>
    <property type="evidence" value="ECO:0007669"/>
    <property type="project" value="UniProtKB-SubCell"/>
</dbReference>
<dbReference type="Gene3D" id="3.40.50.720">
    <property type="entry name" value="NAD(P)-binding Rossmann-like Domain"/>
    <property type="match status" value="1"/>
</dbReference>
<dbReference type="OrthoDB" id="9808602at2"/>
<feature type="transmembrane region" description="Helical" evidence="7">
    <location>
        <begin position="311"/>
        <end position="333"/>
    </location>
</feature>
<organism evidence="9 10">
    <name type="scientific">Leptospirillum ferriphilum YSK</name>
    <dbReference type="NCBI Taxonomy" id="1441628"/>
    <lineage>
        <taxon>Bacteria</taxon>
        <taxon>Pseudomonadati</taxon>
        <taxon>Nitrospirota</taxon>
        <taxon>Nitrospiria</taxon>
        <taxon>Nitrospirales</taxon>
        <taxon>Nitrospiraceae</taxon>
        <taxon>Leptospirillum</taxon>
    </lineage>
</organism>
<protein>
    <submittedName>
        <fullName evidence="9">UDP-phosphate galactose phosphotransferase</fullName>
    </submittedName>
</protein>
<dbReference type="Proteomes" id="UP000027059">
    <property type="component" value="Chromosome"/>
</dbReference>
<feature type="transmembrane region" description="Helical" evidence="7">
    <location>
        <begin position="92"/>
        <end position="113"/>
    </location>
</feature>
<dbReference type="RefSeq" id="WP_051613848.1">
    <property type="nucleotide sequence ID" value="NZ_CP007243.1"/>
</dbReference>
<evidence type="ECO:0000256" key="1">
    <source>
        <dbReference type="ARBA" id="ARBA00004141"/>
    </source>
</evidence>
<keyword evidence="10" id="KW-1185">Reference proteome</keyword>
<evidence type="ECO:0000256" key="3">
    <source>
        <dbReference type="ARBA" id="ARBA00022679"/>
    </source>
</evidence>
<evidence type="ECO:0000259" key="8">
    <source>
        <dbReference type="Pfam" id="PF02397"/>
    </source>
</evidence>
<keyword evidence="3 9" id="KW-0808">Transferase</keyword>
<comment type="similarity">
    <text evidence="2">Belongs to the bacterial sugar transferase family.</text>
</comment>
<evidence type="ECO:0000256" key="5">
    <source>
        <dbReference type="ARBA" id="ARBA00022989"/>
    </source>
</evidence>
<dbReference type="PANTHER" id="PTHR30576:SF0">
    <property type="entry name" value="UNDECAPRENYL-PHOSPHATE N-ACETYLGALACTOSAMINYL 1-PHOSPHATE TRANSFERASE-RELATED"/>
    <property type="match status" value="1"/>
</dbReference>
<accession>A0A059XUS3</accession>
<evidence type="ECO:0000256" key="2">
    <source>
        <dbReference type="ARBA" id="ARBA00006464"/>
    </source>
</evidence>
<name>A0A059XUS3_9BACT</name>
<evidence type="ECO:0000313" key="9">
    <source>
        <dbReference type="EMBL" id="AIA30800.1"/>
    </source>
</evidence>
<feature type="domain" description="Bacterial sugar transferase" evidence="8">
    <location>
        <begin position="305"/>
        <end position="497"/>
    </location>
</feature>
<reference evidence="10" key="1">
    <citation type="submission" date="2014-02" db="EMBL/GenBank/DDBJ databases">
        <title>Complete genome sequence and comparative genomic analysis of the nitrogen-fixing bacterium Leptospirillum ferriphilum YSK.</title>
        <authorList>
            <person name="Guo X."/>
            <person name="Yin H."/>
            <person name="Liang Y."/>
            <person name="Hu Q."/>
            <person name="Ma L."/>
            <person name="Xiao Y."/>
            <person name="Zhang X."/>
            <person name="Qiu G."/>
            <person name="Liu X."/>
        </authorList>
    </citation>
    <scope>NUCLEOTIDE SEQUENCE [LARGE SCALE GENOMIC DNA]</scope>
    <source>
        <strain evidence="10">YSK</strain>
    </source>
</reference>
<feature type="transmembrane region" description="Helical" evidence="7">
    <location>
        <begin position="16"/>
        <end position="37"/>
    </location>
</feature>
<evidence type="ECO:0000313" key="10">
    <source>
        <dbReference type="Proteomes" id="UP000027059"/>
    </source>
</evidence>
<dbReference type="Pfam" id="PF02397">
    <property type="entry name" value="Bac_transf"/>
    <property type="match status" value="1"/>
</dbReference>
<evidence type="ECO:0000256" key="6">
    <source>
        <dbReference type="ARBA" id="ARBA00023136"/>
    </source>
</evidence>
<dbReference type="AlphaFoldDB" id="A0A059XUS3"/>
<dbReference type="InterPro" id="IPR017475">
    <property type="entry name" value="EPS_sugar_tfrase"/>
</dbReference>
<dbReference type="NCBIfam" id="TIGR03025">
    <property type="entry name" value="EPS_sugtrans"/>
    <property type="match status" value="1"/>
</dbReference>
<gene>
    <name evidence="9" type="ORF">Y981_08725</name>
</gene>
<evidence type="ECO:0000256" key="4">
    <source>
        <dbReference type="ARBA" id="ARBA00022692"/>
    </source>
</evidence>
<dbReference type="GO" id="GO:0016780">
    <property type="term" value="F:phosphotransferase activity, for other substituted phosphate groups"/>
    <property type="evidence" value="ECO:0007669"/>
    <property type="project" value="TreeGrafter"/>
</dbReference>
<comment type="subcellular location">
    <subcellularLocation>
        <location evidence="1">Membrane</location>
        <topology evidence="1">Multi-pass membrane protein</topology>
    </subcellularLocation>
</comment>
<keyword evidence="5 7" id="KW-1133">Transmembrane helix</keyword>
<dbReference type="HOGENOM" id="CLU_024920_3_5_0"/>
<proteinExistence type="inferred from homology"/>
<reference evidence="9 10" key="2">
    <citation type="journal article" date="2015" name="Biomed. Res. Int.">
        <title>Effects of Arsenite Resistance on the Growth and Functional Gene Expression of Leptospirillum ferriphilum and Acidithiobacillus thiooxidans in Pure Culture and Coculture.</title>
        <authorList>
            <person name="Jiang H."/>
            <person name="Liang Y."/>
            <person name="Yin H."/>
            <person name="Xiao Y."/>
            <person name="Guo X."/>
            <person name="Xu Y."/>
            <person name="Hu Q."/>
            <person name="Liu H."/>
            <person name="Liu X."/>
        </authorList>
    </citation>
    <scope>NUCLEOTIDE SEQUENCE [LARGE SCALE GENOMIC DNA]</scope>
    <source>
        <strain evidence="9 10">YSK</strain>
    </source>
</reference>
<dbReference type="PANTHER" id="PTHR30576">
    <property type="entry name" value="COLANIC BIOSYNTHESIS UDP-GLUCOSE LIPID CARRIER TRANSFERASE"/>
    <property type="match status" value="1"/>
</dbReference>
<sequence length="503" mass="58056">MHVNFSDLRVQLGRMVYPLLMALGDLSAYAVALTASYEMRIHVWARWGLPPFLQTLPGLFREVWIPLVLVGVLAFEGLYTKRMPFWEETQDVVRAVLMSFVATFAIVSLGKLSGNVSRVILFQTGFLLLFLIPIFRYLYKPFLHRFGIGIKRTILIGNNQWSRLAHLGLFRDAHMGIRIVGWIDLPDDPDFRIREAEEIRDVQEEETLSGEDIPLPPYLGKFDELSLWVRNKVIRGAVVAAPHLRRQEISRLIADVQRHVLTVYVVPNVAQVNLVNSELLYLFYEEIFLLGIHNNLKSRANRWMKFVFDRVGAILILAAFWPVLLGIALLVVLTSSGPALYTQCRVGQGGRPFRIYKFRTMWEDADKRLGDVFHHHPDLEEEFLKHHKLENDPRITPLGKFLRRTSLDELPQLLNVIKGEMSLVGPRPVTREEIETRYQAAKEEYCLVRPGMTGLWQVSGRSERGYGVRVRLDLWYIRNWSLWLDLVILVRTIGVVLHGKGSW</sequence>
<dbReference type="EMBL" id="CP007243">
    <property type="protein sequence ID" value="AIA30800.1"/>
    <property type="molecule type" value="Genomic_DNA"/>
</dbReference>
<keyword evidence="4 7" id="KW-0812">Transmembrane</keyword>
<evidence type="ECO:0000256" key="7">
    <source>
        <dbReference type="SAM" id="Phobius"/>
    </source>
</evidence>
<feature type="transmembrane region" description="Helical" evidence="7">
    <location>
        <begin position="63"/>
        <end position="80"/>
    </location>
</feature>
<dbReference type="KEGG" id="lfp:Y981_08725"/>
<keyword evidence="6 7" id="KW-0472">Membrane</keyword>
<feature type="transmembrane region" description="Helical" evidence="7">
    <location>
        <begin position="119"/>
        <end position="139"/>
    </location>
</feature>